<dbReference type="InterPro" id="IPR009009">
    <property type="entry name" value="RlpA-like_DPBB"/>
</dbReference>
<dbReference type="SUPFAM" id="SSF50685">
    <property type="entry name" value="Barwin-like endoglucanases"/>
    <property type="match status" value="1"/>
</dbReference>
<name>A0A7R6SRQ4_9GAMM</name>
<keyword evidence="4 8" id="KW-0449">Lipoprotein</keyword>
<comment type="subcellular location">
    <subcellularLocation>
        <location evidence="4">Cell membrane</location>
        <topology evidence="4">Lipid-anchor</topology>
    </subcellularLocation>
</comment>
<evidence type="ECO:0000256" key="2">
    <source>
        <dbReference type="ARBA" id="ARBA00023239"/>
    </source>
</evidence>
<dbReference type="InterPro" id="IPR034718">
    <property type="entry name" value="RlpA"/>
</dbReference>
<evidence type="ECO:0000256" key="1">
    <source>
        <dbReference type="ARBA" id="ARBA00022729"/>
    </source>
</evidence>
<dbReference type="InterPro" id="IPR012997">
    <property type="entry name" value="RplA"/>
</dbReference>
<sequence length="280" mass="29868">MKKVILNLLALTIVAFLTGCSSSGGRYAVEQDYGPSRKVDVSNVPDAVPRVEPISRGGNKSPYTVLGKSYYVMSSSVGYKARGVASWYGKKFHGHKTSNGETYNMYAMSAAHKSLPLPSYVQVTNLSNGRKVIVRVNDRGPFHGGRVIDLSYAAASKLDMLGSGTAKVEVEAIDPASWSGSSKAVVRALPAPVSAAPVSGGSAAPRYLQVGAFSLESTASEAVNQLKTMLPGYQLRIVPLPLKDRTLYRVQVGPVQLNANLAELVSRIEAAGYLRPHLVD</sequence>
<dbReference type="PANTHER" id="PTHR34183">
    <property type="entry name" value="ENDOLYTIC PEPTIDOGLYCAN TRANSGLYCOSYLASE RLPA"/>
    <property type="match status" value="1"/>
</dbReference>
<organism evidence="8 9">
    <name type="scientific">Amphritea japonica ATCC BAA-1530</name>
    <dbReference type="NCBI Taxonomy" id="1278309"/>
    <lineage>
        <taxon>Bacteria</taxon>
        <taxon>Pseudomonadati</taxon>
        <taxon>Pseudomonadota</taxon>
        <taxon>Gammaproteobacteria</taxon>
        <taxon>Oceanospirillales</taxon>
        <taxon>Oceanospirillaceae</taxon>
        <taxon>Amphritea</taxon>
    </lineage>
</organism>
<evidence type="ECO:0000256" key="5">
    <source>
        <dbReference type="RuleBase" id="RU003495"/>
    </source>
</evidence>
<evidence type="ECO:0000313" key="8">
    <source>
        <dbReference type="EMBL" id="BBB25020.1"/>
    </source>
</evidence>
<dbReference type="Gene3D" id="3.30.70.1070">
    <property type="entry name" value="Sporulation related repeat"/>
    <property type="match status" value="1"/>
</dbReference>
<dbReference type="CDD" id="cd22268">
    <property type="entry name" value="DPBB_RlpA-like"/>
    <property type="match status" value="1"/>
</dbReference>
<dbReference type="Pfam" id="PF05036">
    <property type="entry name" value="SPOR"/>
    <property type="match status" value="1"/>
</dbReference>
<comment type="similarity">
    <text evidence="4 5">Belongs to the RlpA family.</text>
</comment>
<dbReference type="InterPro" id="IPR036680">
    <property type="entry name" value="SPOR-like_sf"/>
</dbReference>
<feature type="chain" id="PRO_5033188659" description="Endolytic peptidoglycan transglycosylase RlpA" evidence="6">
    <location>
        <begin position="29"/>
        <end position="280"/>
    </location>
</feature>
<keyword evidence="4" id="KW-0564">Palmitate</keyword>
<dbReference type="SUPFAM" id="SSF110997">
    <property type="entry name" value="Sporulation related repeat"/>
    <property type="match status" value="1"/>
</dbReference>
<gene>
    <name evidence="4 8" type="primary">rlpA</name>
    <name evidence="8" type="ORF">AMJAP_0421</name>
</gene>
<feature type="domain" description="SPOR" evidence="7">
    <location>
        <begin position="200"/>
        <end position="280"/>
    </location>
</feature>
<comment type="function">
    <text evidence="4">Lytic transglycosylase with a strong preference for naked glycan strands that lack stem peptides.</text>
</comment>
<dbReference type="PANTHER" id="PTHR34183:SF1">
    <property type="entry name" value="ENDOLYTIC PEPTIDOGLYCAN TRANSGLYCOSYLASE RLPA"/>
    <property type="match status" value="1"/>
</dbReference>
<dbReference type="GO" id="GO:0009279">
    <property type="term" value="C:cell outer membrane"/>
    <property type="evidence" value="ECO:0007669"/>
    <property type="project" value="TreeGrafter"/>
</dbReference>
<dbReference type="AlphaFoldDB" id="A0A7R6SRQ4"/>
<dbReference type="FunFam" id="2.40.40.10:FF:000003">
    <property type="entry name" value="Endolytic peptidoglycan transglycosylase RlpA"/>
    <property type="match status" value="1"/>
</dbReference>
<dbReference type="InterPro" id="IPR007730">
    <property type="entry name" value="SPOR-like_dom"/>
</dbReference>
<dbReference type="GO" id="GO:0071555">
    <property type="term" value="P:cell wall organization"/>
    <property type="evidence" value="ECO:0007669"/>
    <property type="project" value="UniProtKB-KW"/>
</dbReference>
<keyword evidence="3 4" id="KW-0961">Cell wall biogenesis/degradation</keyword>
<keyword evidence="9" id="KW-1185">Reference proteome</keyword>
<dbReference type="EC" id="4.2.2.-" evidence="4"/>
<dbReference type="HAMAP" id="MF_02071">
    <property type="entry name" value="RlpA"/>
    <property type="match status" value="1"/>
</dbReference>
<evidence type="ECO:0000256" key="4">
    <source>
        <dbReference type="HAMAP-Rule" id="MF_02071"/>
    </source>
</evidence>
<dbReference type="Pfam" id="PF03330">
    <property type="entry name" value="DPBB_1"/>
    <property type="match status" value="1"/>
</dbReference>
<dbReference type="GO" id="GO:0042834">
    <property type="term" value="F:peptidoglycan binding"/>
    <property type="evidence" value="ECO:0007669"/>
    <property type="project" value="InterPro"/>
</dbReference>
<dbReference type="GO" id="GO:0000270">
    <property type="term" value="P:peptidoglycan metabolic process"/>
    <property type="evidence" value="ECO:0007669"/>
    <property type="project" value="UniProtKB-UniRule"/>
</dbReference>
<dbReference type="KEGG" id="ajp:AMJAP_0421"/>
<feature type="signal peptide" evidence="6">
    <location>
        <begin position="1"/>
        <end position="28"/>
    </location>
</feature>
<evidence type="ECO:0000259" key="7">
    <source>
        <dbReference type="PROSITE" id="PS51724"/>
    </source>
</evidence>
<evidence type="ECO:0000256" key="3">
    <source>
        <dbReference type="ARBA" id="ARBA00023316"/>
    </source>
</evidence>
<dbReference type="Proteomes" id="UP000595663">
    <property type="component" value="Chromosome"/>
</dbReference>
<dbReference type="NCBIfam" id="TIGR00413">
    <property type="entry name" value="rlpA"/>
    <property type="match status" value="1"/>
</dbReference>
<protein>
    <recommendedName>
        <fullName evidence="4">Endolytic peptidoglycan transglycosylase RlpA</fullName>
        <ecNumber evidence="4">4.2.2.-</ecNumber>
    </recommendedName>
</protein>
<dbReference type="GO" id="GO:0008932">
    <property type="term" value="F:lytic endotransglycosylase activity"/>
    <property type="evidence" value="ECO:0007669"/>
    <property type="project" value="UniProtKB-UniRule"/>
</dbReference>
<keyword evidence="1 6" id="KW-0732">Signal</keyword>
<dbReference type="PROSITE" id="PS51257">
    <property type="entry name" value="PROKAR_LIPOPROTEIN"/>
    <property type="match status" value="1"/>
</dbReference>
<dbReference type="OrthoDB" id="9779128at2"/>
<evidence type="ECO:0000313" key="9">
    <source>
        <dbReference type="Proteomes" id="UP000595663"/>
    </source>
</evidence>
<keyword evidence="4" id="KW-1003">Cell membrane</keyword>
<keyword evidence="2 4" id="KW-0456">Lyase</keyword>
<dbReference type="GO" id="GO:0005886">
    <property type="term" value="C:plasma membrane"/>
    <property type="evidence" value="ECO:0007669"/>
    <property type="project" value="UniProtKB-SubCell"/>
</dbReference>
<dbReference type="EMBL" id="AP014545">
    <property type="protein sequence ID" value="BBB25020.1"/>
    <property type="molecule type" value="Genomic_DNA"/>
</dbReference>
<dbReference type="InterPro" id="IPR036908">
    <property type="entry name" value="RlpA-like_sf"/>
</dbReference>
<dbReference type="PROSITE" id="PS51724">
    <property type="entry name" value="SPOR"/>
    <property type="match status" value="1"/>
</dbReference>
<dbReference type="RefSeq" id="WP_019620802.1">
    <property type="nucleotide sequence ID" value="NZ_AP014545.1"/>
</dbReference>
<reference evidence="8 9" key="1">
    <citation type="journal article" date="2008" name="Int. J. Syst. Evol. Microbiol.">
        <title>Amphritea japonica sp. nov. and Amphritea balenae sp. nov., isolated from the sediment adjacent to sperm whale carcasses off Kagoshima, Japan.</title>
        <authorList>
            <person name="Miyazaki M."/>
            <person name="Nogi Y."/>
            <person name="Fujiwara Y."/>
            <person name="Kawato M."/>
            <person name="Nagahama T."/>
            <person name="Kubokawa K."/>
            <person name="Horikoshi K."/>
        </authorList>
    </citation>
    <scope>NUCLEOTIDE SEQUENCE [LARGE SCALE GENOMIC DNA]</scope>
    <source>
        <strain evidence="8 9">ATCC BAA-1530</strain>
    </source>
</reference>
<evidence type="ECO:0000256" key="6">
    <source>
        <dbReference type="SAM" id="SignalP"/>
    </source>
</evidence>
<keyword evidence="4" id="KW-0472">Membrane</keyword>
<dbReference type="Gene3D" id="2.40.40.10">
    <property type="entry name" value="RlpA-like domain"/>
    <property type="match status" value="1"/>
</dbReference>
<proteinExistence type="inferred from homology"/>
<accession>A0A7R6SRQ4</accession>